<keyword evidence="2" id="KW-1185">Reference proteome</keyword>
<protein>
    <recommendedName>
        <fullName evidence="3">Tip attachment protein J domain-containing protein</fullName>
    </recommendedName>
</protein>
<dbReference type="EMBL" id="QJSY01000001">
    <property type="protein sequence ID" value="PYE61114.1"/>
    <property type="molecule type" value="Genomic_DNA"/>
</dbReference>
<reference evidence="1 2" key="1">
    <citation type="submission" date="2018-06" db="EMBL/GenBank/DDBJ databases">
        <title>Genomic Encyclopedia of Type Strains, Phase III (KMG-III): the genomes of soil and plant-associated and newly described type strains.</title>
        <authorList>
            <person name="Whitman W."/>
        </authorList>
    </citation>
    <scope>NUCLEOTIDE SEQUENCE [LARGE SCALE GENOMIC DNA]</scope>
    <source>
        <strain evidence="1 2">JC5</strain>
    </source>
</reference>
<dbReference type="Proteomes" id="UP000247584">
    <property type="component" value="Unassembled WGS sequence"/>
</dbReference>
<evidence type="ECO:0000313" key="2">
    <source>
        <dbReference type="Proteomes" id="UP000247584"/>
    </source>
</evidence>
<proteinExistence type="predicted"/>
<name>A0ABX5PTH2_9GAMM</name>
<gene>
    <name evidence="1" type="ORF">C8J23_101156</name>
</gene>
<sequence length="619" mass="68216">MMQLIFDTPWSDSTSPISLFFEGNEPVEPGLQLIFDTPWSDSTSPISLFFEGNEPVEPPVEPTPQVLGISVGVGWSTILAVEQQITLNSHSSKIGQCVNVTTHGSSHRDDTHIAWHAEPTVQQRLSQAWAVKKAVMRRLSVRWPMPVAHRSNTAPGWFTGATRREQTALRWRNNKALRCSPMQRSTTGHPQQRKYQLSWQGEATRTSHYIKWGFPGPKYICTNKWADMAPKSPVTLEFDEPLTEQQSIIELSFDELPMVCHWDYGGGFIPGNPVLPPLDLKVPIEPQIRRLYLMQPTLTCHRLSDNRELVITEVSITYSRSQFVTSGSIKFSSKGDALLAVDEVLRIGINGYEFYLLAEAPSSSEAWASNSYTSAARGRASQLAWPWKREISYHNQAARSFAGCLGDIVANSGWSIELVQVPDFVIPAGVCSVSGKTPLDAVAELAGLVGCMVDPDEDNSTLRILPRWTYTPWSMAAATADVNLHDAVIFNHSEQTERGQQCNAAWVRGEQQGVSVEVRLNGTAGDEPTDDISNMLIVDTQAARLAGTNAIADSGTKRRVSINTTVMADLPPLRPGQLIGITWRGEVYKALCDTVTINASMSSSGLTVRQNAGLIRQGT</sequence>
<evidence type="ECO:0008006" key="3">
    <source>
        <dbReference type="Google" id="ProtNLM"/>
    </source>
</evidence>
<organism evidence="1 2">
    <name type="scientific">Shewanella chilikensis</name>
    <dbReference type="NCBI Taxonomy" id="558541"/>
    <lineage>
        <taxon>Bacteria</taxon>
        <taxon>Pseudomonadati</taxon>
        <taxon>Pseudomonadota</taxon>
        <taxon>Gammaproteobacteria</taxon>
        <taxon>Alteromonadales</taxon>
        <taxon>Shewanellaceae</taxon>
        <taxon>Shewanella</taxon>
    </lineage>
</organism>
<comment type="caution">
    <text evidence="1">The sequence shown here is derived from an EMBL/GenBank/DDBJ whole genome shotgun (WGS) entry which is preliminary data.</text>
</comment>
<evidence type="ECO:0000313" key="1">
    <source>
        <dbReference type="EMBL" id="PYE61114.1"/>
    </source>
</evidence>
<accession>A0ABX5PTH2</accession>